<evidence type="ECO:0000313" key="5">
    <source>
        <dbReference type="Proteomes" id="UP001244295"/>
    </source>
</evidence>
<dbReference type="PRINTS" id="PR00081">
    <property type="entry name" value="GDHRDH"/>
</dbReference>
<dbReference type="InterPro" id="IPR036291">
    <property type="entry name" value="NAD(P)-bd_dom_sf"/>
</dbReference>
<dbReference type="GO" id="GO:0032787">
    <property type="term" value="P:monocarboxylic acid metabolic process"/>
    <property type="evidence" value="ECO:0007669"/>
    <property type="project" value="UniProtKB-ARBA"/>
</dbReference>
<dbReference type="Proteomes" id="UP001244295">
    <property type="component" value="Unassembled WGS sequence"/>
</dbReference>
<dbReference type="EC" id="1.1.1.100" evidence="4"/>
<dbReference type="GO" id="GO:0004316">
    <property type="term" value="F:3-oxoacyl-[acyl-carrier-protein] reductase (NADPH) activity"/>
    <property type="evidence" value="ECO:0007669"/>
    <property type="project" value="UniProtKB-EC"/>
</dbReference>
<accession>A0AAW8DU44</accession>
<comment type="similarity">
    <text evidence="1 3">Belongs to the short-chain dehydrogenases/reductases (SDR) family.</text>
</comment>
<reference evidence="4" key="1">
    <citation type="submission" date="2023-07" db="EMBL/GenBank/DDBJ databases">
        <title>Sorghum-associated microbial communities from plants grown in Nebraska, USA.</title>
        <authorList>
            <person name="Schachtman D."/>
        </authorList>
    </citation>
    <scope>NUCLEOTIDE SEQUENCE</scope>
    <source>
        <strain evidence="4">DS2795</strain>
    </source>
</reference>
<dbReference type="Pfam" id="PF00106">
    <property type="entry name" value="adh_short"/>
    <property type="match status" value="1"/>
</dbReference>
<dbReference type="InterPro" id="IPR050259">
    <property type="entry name" value="SDR"/>
</dbReference>
<proteinExistence type="inferred from homology"/>
<dbReference type="InterPro" id="IPR002347">
    <property type="entry name" value="SDR_fam"/>
</dbReference>
<dbReference type="EMBL" id="JAUSRR010000003">
    <property type="protein sequence ID" value="MDP9922712.1"/>
    <property type="molecule type" value="Genomic_DNA"/>
</dbReference>
<dbReference type="FunFam" id="3.40.50.720:FF:000173">
    <property type="entry name" value="3-oxoacyl-[acyl-carrier protein] reductase"/>
    <property type="match status" value="1"/>
</dbReference>
<evidence type="ECO:0000256" key="2">
    <source>
        <dbReference type="ARBA" id="ARBA00023002"/>
    </source>
</evidence>
<dbReference type="PANTHER" id="PTHR42879:SF2">
    <property type="entry name" value="3-OXOACYL-[ACYL-CARRIER-PROTEIN] REDUCTASE FABG"/>
    <property type="match status" value="1"/>
</dbReference>
<dbReference type="RefSeq" id="WP_307636312.1">
    <property type="nucleotide sequence ID" value="NZ_JAUSRR010000003.1"/>
</dbReference>
<dbReference type="Gene3D" id="3.40.50.720">
    <property type="entry name" value="NAD(P)-binding Rossmann-like Domain"/>
    <property type="match status" value="1"/>
</dbReference>
<dbReference type="PRINTS" id="PR00080">
    <property type="entry name" value="SDRFAMILY"/>
</dbReference>
<protein>
    <submittedName>
        <fullName evidence="4">3-oxoacyl-[acyl-carrier protein] reductase</fullName>
        <ecNumber evidence="4">1.1.1.100</ecNumber>
    </submittedName>
</protein>
<gene>
    <name evidence="4" type="ORF">J2W25_001733</name>
</gene>
<dbReference type="NCBIfam" id="NF009466">
    <property type="entry name" value="PRK12826.1-2"/>
    <property type="match status" value="1"/>
</dbReference>
<organism evidence="4 5">
    <name type="scientific">Variovorax boronicumulans</name>
    <dbReference type="NCBI Taxonomy" id="436515"/>
    <lineage>
        <taxon>Bacteria</taxon>
        <taxon>Pseudomonadati</taxon>
        <taxon>Pseudomonadota</taxon>
        <taxon>Betaproteobacteria</taxon>
        <taxon>Burkholderiales</taxon>
        <taxon>Comamonadaceae</taxon>
        <taxon>Variovorax</taxon>
    </lineage>
</organism>
<evidence type="ECO:0000313" key="4">
    <source>
        <dbReference type="EMBL" id="MDP9922712.1"/>
    </source>
</evidence>
<dbReference type="AlphaFoldDB" id="A0AAW8DU44"/>
<dbReference type="InterPro" id="IPR020904">
    <property type="entry name" value="Sc_DH/Rdtase_CS"/>
</dbReference>
<keyword evidence="2 4" id="KW-0560">Oxidoreductase</keyword>
<dbReference type="PROSITE" id="PS00061">
    <property type="entry name" value="ADH_SHORT"/>
    <property type="match status" value="1"/>
</dbReference>
<comment type="caution">
    <text evidence="4">The sequence shown here is derived from an EMBL/GenBank/DDBJ whole genome shotgun (WGS) entry which is preliminary data.</text>
</comment>
<dbReference type="SUPFAM" id="SSF51735">
    <property type="entry name" value="NAD(P)-binding Rossmann-fold domains"/>
    <property type="match status" value="1"/>
</dbReference>
<sequence>MNQIDLKGQRAIVTGGSRGMGHAIARRLLQSGATVTVWALDDAALRKSEHELSAFGSIRAKALDVSDEAAVVDAMKSAMATMHGVDILVNSAGISGPHQNAWEMDLKDWRRVMDVNLTSAFLCCRAVIPHMLAAGYGRIVNVASVAGKEGSLLLGAYSASKAGMIGLTKVLGKELATSGILVNAIAPGPTRTEMTAHTPPEQVKAMISRVPMQRMMEPDEVGAAVAWLSSRECSFSTGSVLDLSGGRSGH</sequence>
<evidence type="ECO:0000256" key="3">
    <source>
        <dbReference type="RuleBase" id="RU000363"/>
    </source>
</evidence>
<name>A0AAW8DU44_9BURK</name>
<dbReference type="NCBIfam" id="NF005559">
    <property type="entry name" value="PRK07231.1"/>
    <property type="match status" value="1"/>
</dbReference>
<evidence type="ECO:0000256" key="1">
    <source>
        <dbReference type="ARBA" id="ARBA00006484"/>
    </source>
</evidence>
<dbReference type="PANTHER" id="PTHR42879">
    <property type="entry name" value="3-OXOACYL-(ACYL-CARRIER-PROTEIN) REDUCTASE"/>
    <property type="match status" value="1"/>
</dbReference>